<protein>
    <recommendedName>
        <fullName evidence="1">YopX protein domain-containing protein</fullName>
    </recommendedName>
</protein>
<dbReference type="InterPro" id="IPR019096">
    <property type="entry name" value="YopX_protein"/>
</dbReference>
<gene>
    <name evidence="2" type="ORF">HX018_14695</name>
</gene>
<dbReference type="EMBL" id="JACAGK010000048">
    <property type="protein sequence ID" value="MDM1049486.1"/>
    <property type="molecule type" value="Genomic_DNA"/>
</dbReference>
<reference evidence="2" key="1">
    <citation type="submission" date="2020-06" db="EMBL/GenBank/DDBJ databases">
        <authorList>
            <person name="Dong N."/>
        </authorList>
    </citation>
    <scope>NUCLEOTIDE SEQUENCE</scope>
    <source>
        <strain evidence="2">R1692</strain>
    </source>
</reference>
<evidence type="ECO:0000313" key="2">
    <source>
        <dbReference type="EMBL" id="MDM1049486.1"/>
    </source>
</evidence>
<comment type="caution">
    <text evidence="2">The sequence shown here is derived from an EMBL/GenBank/DDBJ whole genome shotgun (WGS) entry which is preliminary data.</text>
</comment>
<dbReference type="Proteomes" id="UP001170954">
    <property type="component" value="Unassembled WGS sequence"/>
</dbReference>
<dbReference type="Pfam" id="PF09643">
    <property type="entry name" value="YopX"/>
    <property type="match status" value="1"/>
</dbReference>
<keyword evidence="3" id="KW-1185">Reference proteome</keyword>
<evidence type="ECO:0000259" key="1">
    <source>
        <dbReference type="Pfam" id="PF09643"/>
    </source>
</evidence>
<accession>A0ABT7NQS8</accession>
<dbReference type="Gene3D" id="2.30.30.290">
    <property type="entry name" value="YopX-like domains"/>
    <property type="match status" value="1"/>
</dbReference>
<sequence>MDREIKFKRAHFFDEERTQFSHYSEWGVGIKGSTFTSPSSNNFAPYFRDYQFTGLHDKNGVEIYEGDIDINGDVVLWCNNRSGYSMNVFEDATFKTKVFCHCINCQGNFEISEEVLEIIGSIHTQDGGQEG</sequence>
<dbReference type="RefSeq" id="WP_286651895.1">
    <property type="nucleotide sequence ID" value="NZ_JACAGK010000048.1"/>
</dbReference>
<dbReference type="InterPro" id="IPR023385">
    <property type="entry name" value="YopX-like_C"/>
</dbReference>
<feature type="domain" description="YopX protein" evidence="1">
    <location>
        <begin position="50"/>
        <end position="123"/>
    </location>
</feature>
<evidence type="ECO:0000313" key="3">
    <source>
        <dbReference type="Proteomes" id="UP001170954"/>
    </source>
</evidence>
<organism evidence="2 3">
    <name type="scientific">Sphingobacterium hotanense</name>
    <dbReference type="NCBI Taxonomy" id="649196"/>
    <lineage>
        <taxon>Bacteria</taxon>
        <taxon>Pseudomonadati</taxon>
        <taxon>Bacteroidota</taxon>
        <taxon>Sphingobacteriia</taxon>
        <taxon>Sphingobacteriales</taxon>
        <taxon>Sphingobacteriaceae</taxon>
        <taxon>Sphingobacterium</taxon>
    </lineage>
</organism>
<reference evidence="2" key="2">
    <citation type="journal article" date="2022" name="Sci. Total Environ.">
        <title>Prevalence, transmission, and molecular epidemiology of tet(X)-positive bacteria among humans, animals, and environmental niches in China: An epidemiological, and genomic-based study.</title>
        <authorList>
            <person name="Dong N."/>
            <person name="Zeng Y."/>
            <person name="Cai C."/>
            <person name="Sun C."/>
            <person name="Lu J."/>
            <person name="Liu C."/>
            <person name="Zhou H."/>
            <person name="Sun Q."/>
            <person name="Shu L."/>
            <person name="Wang H."/>
            <person name="Wang Y."/>
            <person name="Wang S."/>
            <person name="Wu C."/>
            <person name="Chan E.W."/>
            <person name="Chen G."/>
            <person name="Shen Z."/>
            <person name="Chen S."/>
            <person name="Zhang R."/>
        </authorList>
    </citation>
    <scope>NUCLEOTIDE SEQUENCE</scope>
    <source>
        <strain evidence="2">R1692</strain>
    </source>
</reference>
<name>A0ABT7NQS8_9SPHI</name>
<dbReference type="SUPFAM" id="SSF159006">
    <property type="entry name" value="YopX-like"/>
    <property type="match status" value="1"/>
</dbReference>
<proteinExistence type="predicted"/>